<dbReference type="AlphaFoldDB" id="A0AAD3SZS0"/>
<dbReference type="Proteomes" id="UP001279734">
    <property type="component" value="Unassembled WGS sequence"/>
</dbReference>
<comment type="caution">
    <text evidence="2">The sequence shown here is derived from an EMBL/GenBank/DDBJ whole genome shotgun (WGS) entry which is preliminary data.</text>
</comment>
<organism evidence="2 3">
    <name type="scientific">Nepenthes gracilis</name>
    <name type="common">Slender pitcher plant</name>
    <dbReference type="NCBI Taxonomy" id="150966"/>
    <lineage>
        <taxon>Eukaryota</taxon>
        <taxon>Viridiplantae</taxon>
        <taxon>Streptophyta</taxon>
        <taxon>Embryophyta</taxon>
        <taxon>Tracheophyta</taxon>
        <taxon>Spermatophyta</taxon>
        <taxon>Magnoliopsida</taxon>
        <taxon>eudicotyledons</taxon>
        <taxon>Gunneridae</taxon>
        <taxon>Pentapetalae</taxon>
        <taxon>Caryophyllales</taxon>
        <taxon>Nepenthaceae</taxon>
        <taxon>Nepenthes</taxon>
    </lineage>
</organism>
<name>A0AAD3SZS0_NEPGR</name>
<evidence type="ECO:0000256" key="1">
    <source>
        <dbReference type="SAM" id="MobiDB-lite"/>
    </source>
</evidence>
<evidence type="ECO:0000313" key="3">
    <source>
        <dbReference type="Proteomes" id="UP001279734"/>
    </source>
</evidence>
<dbReference type="EMBL" id="BSYO01000021">
    <property type="protein sequence ID" value="GMH20154.1"/>
    <property type="molecule type" value="Genomic_DNA"/>
</dbReference>
<proteinExistence type="predicted"/>
<sequence length="68" mass="7572">MVWARPFLNGARENPIPASSLWVSEQMQKQKPDTGPESNHPHPTSSSAWEILVNAASTVRAKKMAWQS</sequence>
<protein>
    <submittedName>
        <fullName evidence="2">Uncharacterized protein</fullName>
    </submittedName>
</protein>
<gene>
    <name evidence="2" type="ORF">Nepgr_021995</name>
</gene>
<evidence type="ECO:0000313" key="2">
    <source>
        <dbReference type="EMBL" id="GMH20154.1"/>
    </source>
</evidence>
<accession>A0AAD3SZS0</accession>
<keyword evidence="3" id="KW-1185">Reference proteome</keyword>
<feature type="region of interest" description="Disordered" evidence="1">
    <location>
        <begin position="1"/>
        <end position="48"/>
    </location>
</feature>
<reference evidence="2" key="1">
    <citation type="submission" date="2023-05" db="EMBL/GenBank/DDBJ databases">
        <title>Nepenthes gracilis genome sequencing.</title>
        <authorList>
            <person name="Fukushima K."/>
        </authorList>
    </citation>
    <scope>NUCLEOTIDE SEQUENCE</scope>
    <source>
        <strain evidence="2">SING2019-196</strain>
    </source>
</reference>